<evidence type="ECO:0000256" key="1">
    <source>
        <dbReference type="ARBA" id="ARBA00006926"/>
    </source>
</evidence>
<dbReference type="Pfam" id="PF00255">
    <property type="entry name" value="GSHPx"/>
    <property type="match status" value="1"/>
</dbReference>
<dbReference type="PRINTS" id="PR01011">
    <property type="entry name" value="GLUTPROXDASE"/>
</dbReference>
<evidence type="ECO:0000313" key="5">
    <source>
        <dbReference type="EMBL" id="NHZ37355.1"/>
    </source>
</evidence>
<dbReference type="Gene3D" id="3.40.30.10">
    <property type="entry name" value="Glutaredoxin"/>
    <property type="match status" value="1"/>
</dbReference>
<reference evidence="5 6" key="1">
    <citation type="submission" date="2019-09" db="EMBL/GenBank/DDBJ databases">
        <title>Taxonomy of Antarctic Massilia spp.: description of Massilia rubra sp. nov., Massilia aquatica sp. nov., Massilia mucilaginosa sp. nov., Massilia frigida sp. nov. isolated from streams, lakes and regoliths.</title>
        <authorList>
            <person name="Holochova P."/>
            <person name="Sedlacek I."/>
            <person name="Kralova S."/>
            <person name="Maslanova I."/>
            <person name="Busse H.-J."/>
            <person name="Stankova E."/>
            <person name="Vrbovska V."/>
            <person name="Kovarovic V."/>
            <person name="Bartak M."/>
            <person name="Svec P."/>
            <person name="Pantucek R."/>
        </authorList>
    </citation>
    <scope>NUCLEOTIDE SEQUENCE [LARGE SCALE GENOMIC DNA]</scope>
    <source>
        <strain evidence="5 6">CCM 8692</strain>
    </source>
</reference>
<protein>
    <recommendedName>
        <fullName evidence="4">Glutathione peroxidase</fullName>
    </recommendedName>
</protein>
<keyword evidence="2 4" id="KW-0575">Peroxidase</keyword>
<dbReference type="InterPro" id="IPR029759">
    <property type="entry name" value="GPX_AS"/>
</dbReference>
<dbReference type="SUPFAM" id="SSF52833">
    <property type="entry name" value="Thioredoxin-like"/>
    <property type="match status" value="1"/>
</dbReference>
<dbReference type="InterPro" id="IPR036249">
    <property type="entry name" value="Thioredoxin-like_sf"/>
</dbReference>
<dbReference type="PROSITE" id="PS00460">
    <property type="entry name" value="GLUTATHIONE_PEROXID_1"/>
    <property type="match status" value="1"/>
</dbReference>
<evidence type="ECO:0000256" key="4">
    <source>
        <dbReference type="RuleBase" id="RU000499"/>
    </source>
</evidence>
<gene>
    <name evidence="5" type="ORF">F0185_27705</name>
</gene>
<comment type="caution">
    <text evidence="5">The sequence shown here is derived from an EMBL/GenBank/DDBJ whole genome shotgun (WGS) entry which is preliminary data.</text>
</comment>
<dbReference type="Proteomes" id="UP000785613">
    <property type="component" value="Unassembled WGS sequence"/>
</dbReference>
<organism evidence="5 6">
    <name type="scientific">Massilia rubra</name>
    <dbReference type="NCBI Taxonomy" id="2607910"/>
    <lineage>
        <taxon>Bacteria</taxon>
        <taxon>Pseudomonadati</taxon>
        <taxon>Pseudomonadota</taxon>
        <taxon>Betaproteobacteria</taxon>
        <taxon>Burkholderiales</taxon>
        <taxon>Oxalobacteraceae</taxon>
        <taxon>Telluria group</taxon>
        <taxon>Massilia</taxon>
    </lineage>
</organism>
<dbReference type="PANTHER" id="PTHR11592">
    <property type="entry name" value="GLUTATHIONE PEROXIDASE"/>
    <property type="match status" value="1"/>
</dbReference>
<dbReference type="InterPro" id="IPR000889">
    <property type="entry name" value="Glutathione_peroxidase"/>
</dbReference>
<sequence length="183" mass="19434">MNDDIGSIPFHTMDGASATLSDYRGKVLLLVNVASQCGLTPQYAGLESLFEQHGEAGLVVIGFPANDFGAQEPGTNEEIAAFCDTSFGVRFPIAQKIAVTGPDRHRLYAALTLAQPVAVDTSGGALRAKLAGYGMKQADPSDVLWNFEKFLVSREGHVVGRFSPDVAPDDPALVEAIARELAQ</sequence>
<keyword evidence="3 4" id="KW-0560">Oxidoreductase</keyword>
<dbReference type="EMBL" id="VUYU01000027">
    <property type="protein sequence ID" value="NHZ37355.1"/>
    <property type="molecule type" value="Genomic_DNA"/>
</dbReference>
<keyword evidence="6" id="KW-1185">Reference proteome</keyword>
<dbReference type="PIRSF" id="PIRSF000303">
    <property type="entry name" value="Glutathion_perox"/>
    <property type="match status" value="1"/>
</dbReference>
<evidence type="ECO:0000256" key="2">
    <source>
        <dbReference type="ARBA" id="ARBA00022559"/>
    </source>
</evidence>
<dbReference type="PROSITE" id="PS51355">
    <property type="entry name" value="GLUTATHIONE_PEROXID_3"/>
    <property type="match status" value="1"/>
</dbReference>
<dbReference type="CDD" id="cd00340">
    <property type="entry name" value="GSH_Peroxidase"/>
    <property type="match status" value="1"/>
</dbReference>
<dbReference type="RefSeq" id="WP_167230382.1">
    <property type="nucleotide sequence ID" value="NZ_VUYU01000027.1"/>
</dbReference>
<proteinExistence type="inferred from homology"/>
<accession>A0ABX0LS19</accession>
<dbReference type="GO" id="GO:0004601">
    <property type="term" value="F:peroxidase activity"/>
    <property type="evidence" value="ECO:0007669"/>
    <property type="project" value="UniProtKB-KW"/>
</dbReference>
<dbReference type="PANTHER" id="PTHR11592:SF40">
    <property type="entry name" value="THIOREDOXIN_GLUTATHIONE PEROXIDASE BTUE"/>
    <property type="match status" value="1"/>
</dbReference>
<evidence type="ECO:0000256" key="3">
    <source>
        <dbReference type="ARBA" id="ARBA00023002"/>
    </source>
</evidence>
<name>A0ABX0LS19_9BURK</name>
<evidence type="ECO:0000313" key="6">
    <source>
        <dbReference type="Proteomes" id="UP000785613"/>
    </source>
</evidence>
<comment type="similarity">
    <text evidence="1 4">Belongs to the glutathione peroxidase family.</text>
</comment>